<keyword evidence="5" id="KW-0804">Transcription</keyword>
<dbReference type="GO" id="GO:0045944">
    <property type="term" value="P:positive regulation of transcription by RNA polymerase II"/>
    <property type="evidence" value="ECO:0007669"/>
    <property type="project" value="TreeGrafter"/>
</dbReference>
<dbReference type="FunFam" id="4.10.280.10:FF:000019">
    <property type="entry name" value="Myc proto-oncogene protein"/>
    <property type="match status" value="1"/>
</dbReference>
<dbReference type="SUPFAM" id="SSF47459">
    <property type="entry name" value="HLH, helix-loop-helix DNA-binding domain"/>
    <property type="match status" value="1"/>
</dbReference>
<dbReference type="SMART" id="SM00353">
    <property type="entry name" value="HLH"/>
    <property type="match status" value="1"/>
</dbReference>
<dbReference type="PRINTS" id="PR00044">
    <property type="entry name" value="LEUZIPPRMYC"/>
</dbReference>
<protein>
    <recommendedName>
        <fullName evidence="9">BHLH domain-containing protein</fullName>
    </recommendedName>
</protein>
<proteinExistence type="inferred from homology"/>
<keyword evidence="6" id="KW-0539">Nucleus</keyword>
<dbReference type="GO" id="GO:0003677">
    <property type="term" value="F:DNA binding"/>
    <property type="evidence" value="ECO:0007669"/>
    <property type="project" value="UniProtKB-KW"/>
</dbReference>
<dbReference type="Pfam" id="PF00010">
    <property type="entry name" value="HLH"/>
    <property type="match status" value="1"/>
</dbReference>
<dbReference type="InterPro" id="IPR002418">
    <property type="entry name" value="Tscrpt_reg_Myc"/>
</dbReference>
<dbReference type="AlphaFoldDB" id="A0AAV6VM50"/>
<feature type="domain" description="BHLH" evidence="9">
    <location>
        <begin position="15"/>
        <end position="68"/>
    </location>
</feature>
<dbReference type="GO" id="GO:0090575">
    <property type="term" value="C:RNA polymerase II transcription regulator complex"/>
    <property type="evidence" value="ECO:0007669"/>
    <property type="project" value="TreeGrafter"/>
</dbReference>
<sequence length="161" mass="18370">MSDDERFLDNESDADKRAYHNLLERKRRDHIKDSFSSLRDALPAFKGDKVRASRAQILKKAADYIQITRRKNASHLADIDDLKRQNRILEEEIRTLQKARATGNYEAAAPILSALHSLSTHHGIKPSTLATYEQTDSDSEDSSEEESSNQRKKSKMNSNDL</sequence>
<feature type="coiled-coil region" evidence="7">
    <location>
        <begin position="65"/>
        <end position="102"/>
    </location>
</feature>
<accession>A0AAV6VM50</accession>
<comment type="caution">
    <text evidence="10">The sequence shown here is derived from an EMBL/GenBank/DDBJ whole genome shotgun (WGS) entry which is preliminary data.</text>
</comment>
<keyword evidence="2" id="KW-0805">Transcription regulation</keyword>
<dbReference type="Proteomes" id="UP000827092">
    <property type="component" value="Unassembled WGS sequence"/>
</dbReference>
<evidence type="ECO:0000256" key="6">
    <source>
        <dbReference type="ARBA" id="ARBA00023242"/>
    </source>
</evidence>
<keyword evidence="4" id="KW-0010">Activator</keyword>
<evidence type="ECO:0000256" key="1">
    <source>
        <dbReference type="ARBA" id="ARBA00007628"/>
    </source>
</evidence>
<organism evidence="10 11">
    <name type="scientific">Oedothorax gibbosus</name>
    <dbReference type="NCBI Taxonomy" id="931172"/>
    <lineage>
        <taxon>Eukaryota</taxon>
        <taxon>Metazoa</taxon>
        <taxon>Ecdysozoa</taxon>
        <taxon>Arthropoda</taxon>
        <taxon>Chelicerata</taxon>
        <taxon>Arachnida</taxon>
        <taxon>Araneae</taxon>
        <taxon>Araneomorphae</taxon>
        <taxon>Entelegynae</taxon>
        <taxon>Araneoidea</taxon>
        <taxon>Linyphiidae</taxon>
        <taxon>Erigoninae</taxon>
        <taxon>Oedothorax</taxon>
    </lineage>
</organism>
<dbReference type="Gene3D" id="4.10.280.10">
    <property type="entry name" value="Helix-loop-helix DNA-binding domain"/>
    <property type="match status" value="1"/>
</dbReference>
<comment type="similarity">
    <text evidence="1">Belongs to the MAX family.</text>
</comment>
<dbReference type="PANTHER" id="PTHR10328">
    <property type="entry name" value="PROTEIN MAX MYC-ASSOCIATED FACTOR X"/>
    <property type="match status" value="1"/>
</dbReference>
<reference evidence="10 11" key="1">
    <citation type="journal article" date="2022" name="Nat. Ecol. Evol.">
        <title>A masculinizing supergene underlies an exaggerated male reproductive morph in a spider.</title>
        <authorList>
            <person name="Hendrickx F."/>
            <person name="De Corte Z."/>
            <person name="Sonet G."/>
            <person name="Van Belleghem S.M."/>
            <person name="Kostlbacher S."/>
            <person name="Vangestel C."/>
        </authorList>
    </citation>
    <scope>NUCLEOTIDE SEQUENCE [LARGE SCALE GENOMIC DNA]</scope>
    <source>
        <strain evidence="10">W744_W776</strain>
    </source>
</reference>
<evidence type="ECO:0000256" key="4">
    <source>
        <dbReference type="ARBA" id="ARBA00023159"/>
    </source>
</evidence>
<dbReference type="GO" id="GO:0046983">
    <property type="term" value="F:protein dimerization activity"/>
    <property type="evidence" value="ECO:0007669"/>
    <property type="project" value="InterPro"/>
</dbReference>
<dbReference type="PANTHER" id="PTHR10328:SF3">
    <property type="entry name" value="PROTEIN MAX"/>
    <property type="match status" value="1"/>
</dbReference>
<evidence type="ECO:0000256" key="5">
    <source>
        <dbReference type="ARBA" id="ARBA00023163"/>
    </source>
</evidence>
<dbReference type="GO" id="GO:0003700">
    <property type="term" value="F:DNA-binding transcription factor activity"/>
    <property type="evidence" value="ECO:0007669"/>
    <property type="project" value="InterPro"/>
</dbReference>
<keyword evidence="11" id="KW-1185">Reference proteome</keyword>
<evidence type="ECO:0000256" key="3">
    <source>
        <dbReference type="ARBA" id="ARBA00023125"/>
    </source>
</evidence>
<dbReference type="PROSITE" id="PS50888">
    <property type="entry name" value="BHLH"/>
    <property type="match status" value="1"/>
</dbReference>
<evidence type="ECO:0000259" key="9">
    <source>
        <dbReference type="PROSITE" id="PS50888"/>
    </source>
</evidence>
<dbReference type="InterPro" id="IPR011598">
    <property type="entry name" value="bHLH_dom"/>
</dbReference>
<keyword evidence="3" id="KW-0238">DNA-binding</keyword>
<keyword evidence="7" id="KW-0175">Coiled coil</keyword>
<evidence type="ECO:0000256" key="8">
    <source>
        <dbReference type="SAM" id="MobiDB-lite"/>
    </source>
</evidence>
<evidence type="ECO:0000256" key="7">
    <source>
        <dbReference type="SAM" id="Coils"/>
    </source>
</evidence>
<dbReference type="CDD" id="cd11406">
    <property type="entry name" value="bHLHzip_Max"/>
    <property type="match status" value="1"/>
</dbReference>
<evidence type="ECO:0000256" key="2">
    <source>
        <dbReference type="ARBA" id="ARBA00023015"/>
    </source>
</evidence>
<dbReference type="InterPro" id="IPR036638">
    <property type="entry name" value="HLH_DNA-bd_sf"/>
</dbReference>
<name>A0AAV6VM50_9ARAC</name>
<feature type="region of interest" description="Disordered" evidence="8">
    <location>
        <begin position="125"/>
        <end position="161"/>
    </location>
</feature>
<gene>
    <name evidence="10" type="ORF">JTE90_024276</name>
</gene>
<dbReference type="EMBL" id="JAFNEN010000048">
    <property type="protein sequence ID" value="KAG8197877.1"/>
    <property type="molecule type" value="Genomic_DNA"/>
</dbReference>
<evidence type="ECO:0000313" key="11">
    <source>
        <dbReference type="Proteomes" id="UP000827092"/>
    </source>
</evidence>
<feature type="compositionally biased region" description="Acidic residues" evidence="8">
    <location>
        <begin position="135"/>
        <end position="147"/>
    </location>
</feature>
<evidence type="ECO:0000313" key="10">
    <source>
        <dbReference type="EMBL" id="KAG8197877.1"/>
    </source>
</evidence>